<dbReference type="EMBL" id="JAHHUM010000639">
    <property type="protein sequence ID" value="KAK5618122.1"/>
    <property type="molecule type" value="Genomic_DNA"/>
</dbReference>
<evidence type="ECO:0000256" key="1">
    <source>
        <dbReference type="SAM" id="Phobius"/>
    </source>
</evidence>
<gene>
    <name evidence="2" type="ORF">CRENBAI_021977</name>
</gene>
<accession>A0AAV9SBA9</accession>
<sequence length="109" mass="12856">MCWTECCYRFSVGLRSESYFKSEHWRLQPDTGQFWSPLTRTPFSTSSCVSYIICGTTQMGLLVVSFQQWRFSYHSSIMARLTYFLVFMMLFFPSVFSSKPLTLTEQLHL</sequence>
<name>A0AAV9SBA9_9TELE</name>
<keyword evidence="1" id="KW-1133">Transmembrane helix</keyword>
<dbReference type="Proteomes" id="UP001311232">
    <property type="component" value="Unassembled WGS sequence"/>
</dbReference>
<organism evidence="2 3">
    <name type="scientific">Crenichthys baileyi</name>
    <name type="common">White River springfish</name>
    <dbReference type="NCBI Taxonomy" id="28760"/>
    <lineage>
        <taxon>Eukaryota</taxon>
        <taxon>Metazoa</taxon>
        <taxon>Chordata</taxon>
        <taxon>Craniata</taxon>
        <taxon>Vertebrata</taxon>
        <taxon>Euteleostomi</taxon>
        <taxon>Actinopterygii</taxon>
        <taxon>Neopterygii</taxon>
        <taxon>Teleostei</taxon>
        <taxon>Neoteleostei</taxon>
        <taxon>Acanthomorphata</taxon>
        <taxon>Ovalentaria</taxon>
        <taxon>Atherinomorphae</taxon>
        <taxon>Cyprinodontiformes</taxon>
        <taxon>Goodeidae</taxon>
        <taxon>Crenichthys</taxon>
    </lineage>
</organism>
<protein>
    <submittedName>
        <fullName evidence="2">Uncharacterized protein</fullName>
    </submittedName>
</protein>
<reference evidence="2 3" key="1">
    <citation type="submission" date="2021-06" db="EMBL/GenBank/DDBJ databases">
        <authorList>
            <person name="Palmer J.M."/>
        </authorList>
    </citation>
    <scope>NUCLEOTIDE SEQUENCE [LARGE SCALE GENOMIC DNA]</scope>
    <source>
        <strain evidence="2 3">MEX-2019</strain>
        <tissue evidence="2">Muscle</tissue>
    </source>
</reference>
<keyword evidence="3" id="KW-1185">Reference proteome</keyword>
<comment type="caution">
    <text evidence="2">The sequence shown here is derived from an EMBL/GenBank/DDBJ whole genome shotgun (WGS) entry which is preliminary data.</text>
</comment>
<evidence type="ECO:0000313" key="3">
    <source>
        <dbReference type="Proteomes" id="UP001311232"/>
    </source>
</evidence>
<keyword evidence="1" id="KW-0812">Transmembrane</keyword>
<feature type="transmembrane region" description="Helical" evidence="1">
    <location>
        <begin position="77"/>
        <end position="96"/>
    </location>
</feature>
<evidence type="ECO:0000313" key="2">
    <source>
        <dbReference type="EMBL" id="KAK5618122.1"/>
    </source>
</evidence>
<proteinExistence type="predicted"/>
<keyword evidence="1" id="KW-0472">Membrane</keyword>
<dbReference type="AlphaFoldDB" id="A0AAV9SBA9"/>
<feature type="transmembrane region" description="Helical" evidence="1">
    <location>
        <begin position="43"/>
        <end position="65"/>
    </location>
</feature>